<evidence type="ECO:0000313" key="3">
    <source>
        <dbReference type="Proteomes" id="UP000177515"/>
    </source>
</evidence>
<name>A0ABM6FGM2_9BURK</name>
<keyword evidence="2" id="KW-0614">Plasmid</keyword>
<evidence type="ECO:0000256" key="1">
    <source>
        <dbReference type="SAM" id="MobiDB-lite"/>
    </source>
</evidence>
<dbReference type="SUPFAM" id="SSF109709">
    <property type="entry name" value="KorB DNA-binding domain-like"/>
    <property type="match status" value="1"/>
</dbReference>
<geneLocation type="plasmid" evidence="2 3">
    <name>unnamed1</name>
</geneLocation>
<organism evidence="2 3">
    <name type="scientific">Cupriavidus malaysiensis</name>
    <dbReference type="NCBI Taxonomy" id="367825"/>
    <lineage>
        <taxon>Bacteria</taxon>
        <taxon>Pseudomonadati</taxon>
        <taxon>Pseudomonadota</taxon>
        <taxon>Betaproteobacteria</taxon>
        <taxon>Burkholderiales</taxon>
        <taxon>Burkholderiaceae</taxon>
        <taxon>Cupriavidus</taxon>
    </lineage>
</organism>
<dbReference type="Gene3D" id="1.10.10.2830">
    <property type="match status" value="1"/>
</dbReference>
<protein>
    <recommendedName>
        <fullName evidence="4">ParB/Sulfiredoxin domain-containing protein</fullName>
    </recommendedName>
</protein>
<keyword evidence="3" id="KW-1185">Reference proteome</keyword>
<evidence type="ECO:0000313" key="2">
    <source>
        <dbReference type="EMBL" id="AOZ11097.1"/>
    </source>
</evidence>
<feature type="region of interest" description="Disordered" evidence="1">
    <location>
        <begin position="288"/>
        <end position="340"/>
    </location>
</feature>
<dbReference type="EMBL" id="CP017756">
    <property type="protein sequence ID" value="AOZ11097.1"/>
    <property type="molecule type" value="Genomic_DNA"/>
</dbReference>
<proteinExistence type="predicted"/>
<sequence length="340" mass="36924">MAERKVPGVNKHTNFFVDPLLIQVRPGYNRRFMRPALREHIDSLKAVMRRGGRIPAIDVTVEDGVIYVEEGHCRLHAAVELIKLEGHQIKLEVRQFNGSPYERLAYMDTSSNGLRLIPLEQGILYSDMMSLEGASHADVAASVGRSEQHVRTMVQLAAFGPEVQQLLIDDKVRAHVVLNVLARFKGDLDKATKFLVASVRAAEASGDGRITNKSIAGPALPKRVIGSVVSSLDRIAATIPAETRSLLIKDIGKYTEEGTETAMVSLPVNCVASLLDMLAAVDEHKARLADRDARKQRKATKAAANAEPLGTRTDVDPRQGSLLPDGDGEVAADSSLAVEA</sequence>
<reference evidence="2 3" key="1">
    <citation type="submission" date="2016-10" db="EMBL/GenBank/DDBJ databases">
        <title>Complete genome sequences of three Cupriavidus strains isolated from various Malaysian environments.</title>
        <authorList>
            <person name="Abdullah A.A.-A."/>
            <person name="Shafie N.A.H."/>
            <person name="Lau N.S."/>
        </authorList>
    </citation>
    <scope>NUCLEOTIDE SEQUENCE [LARGE SCALE GENOMIC DNA]</scope>
    <source>
        <strain evidence="2 3">USMAA1020</strain>
        <plasmid evidence="2 3">unnamed1</plasmid>
    </source>
</reference>
<accession>A0ABM6FGM2</accession>
<dbReference type="Proteomes" id="UP000177515">
    <property type="component" value="Plasmid unnamed1"/>
</dbReference>
<evidence type="ECO:0008006" key="4">
    <source>
        <dbReference type="Google" id="ProtNLM"/>
    </source>
</evidence>
<gene>
    <name evidence="2" type="ORF">BKK80_34625</name>
</gene>